<dbReference type="AlphaFoldDB" id="A0A2N9AH38"/>
<dbReference type="Proteomes" id="UP000233769">
    <property type="component" value="Chromosome tk0001"/>
</dbReference>
<evidence type="ECO:0000313" key="2">
    <source>
        <dbReference type="Proteomes" id="UP000233769"/>
    </source>
</evidence>
<sequence length="87" mass="9766">MHGGTPATRSTRSRCAISAQPVEVVGRIERCHTLFDGRMSSLVTYRRLVKSLESFDNVFGGRFYKASGVRVPDEIRNARTPPRRQDG</sequence>
<gene>
    <name evidence="1" type="ORF">TK0001_0072</name>
</gene>
<organism evidence="1 2">
    <name type="scientific">Methylorubrum extorquens</name>
    <name type="common">Methylobacterium dichloromethanicum</name>
    <name type="synonym">Methylobacterium extorquens</name>
    <dbReference type="NCBI Taxonomy" id="408"/>
    <lineage>
        <taxon>Bacteria</taxon>
        <taxon>Pseudomonadati</taxon>
        <taxon>Pseudomonadota</taxon>
        <taxon>Alphaproteobacteria</taxon>
        <taxon>Hyphomicrobiales</taxon>
        <taxon>Methylobacteriaceae</taxon>
        <taxon>Methylorubrum</taxon>
    </lineage>
</organism>
<protein>
    <submittedName>
        <fullName evidence="1">Uncharacterized protein</fullName>
    </submittedName>
</protein>
<name>A0A2N9AH38_METEX</name>
<proteinExistence type="predicted"/>
<reference evidence="2" key="1">
    <citation type="submission" date="2017-10" db="EMBL/GenBank/DDBJ databases">
        <authorList>
            <person name="Regsiter A."/>
            <person name="William W."/>
        </authorList>
    </citation>
    <scope>NUCLEOTIDE SEQUENCE [LARGE SCALE GENOMIC DNA]</scope>
</reference>
<evidence type="ECO:0000313" key="1">
    <source>
        <dbReference type="EMBL" id="SOR26673.1"/>
    </source>
</evidence>
<dbReference type="EMBL" id="LT962688">
    <property type="protein sequence ID" value="SOR26673.1"/>
    <property type="molecule type" value="Genomic_DNA"/>
</dbReference>
<accession>A0A2N9AH38</accession>